<keyword evidence="1" id="KW-0479">Metal-binding</keyword>
<dbReference type="AlphaFoldDB" id="A0A834WMP6"/>
<dbReference type="SMART" id="SM00249">
    <property type="entry name" value="PHD"/>
    <property type="match status" value="1"/>
</dbReference>
<keyword evidence="3" id="KW-0862">Zinc</keyword>
<keyword evidence="5" id="KW-0804">Transcription</keyword>
<keyword evidence="8" id="KW-1185">Reference proteome</keyword>
<dbReference type="PROSITE" id="PS01359">
    <property type="entry name" value="ZF_PHD_1"/>
    <property type="match status" value="1"/>
</dbReference>
<dbReference type="InterPro" id="IPR013083">
    <property type="entry name" value="Znf_RING/FYVE/PHD"/>
</dbReference>
<keyword evidence="2" id="KW-0863">Zinc-finger</keyword>
<dbReference type="InterPro" id="IPR001965">
    <property type="entry name" value="Znf_PHD"/>
</dbReference>
<dbReference type="Proteomes" id="UP000634136">
    <property type="component" value="Unassembled WGS sequence"/>
</dbReference>
<proteinExistence type="predicted"/>
<dbReference type="EMBL" id="JAAIUW010000007">
    <property type="protein sequence ID" value="KAF7824931.1"/>
    <property type="molecule type" value="Genomic_DNA"/>
</dbReference>
<dbReference type="Pfam" id="PF00628">
    <property type="entry name" value="PHD"/>
    <property type="match status" value="1"/>
</dbReference>
<dbReference type="PANTHER" id="PTHR46201">
    <property type="entry name" value="PHD FINGER PROTEIN MALE MEIOCYTE DEATH 1-RELATED"/>
    <property type="match status" value="1"/>
</dbReference>
<keyword evidence="4" id="KW-0805">Transcription regulation</keyword>
<dbReference type="InterPro" id="IPR057765">
    <property type="entry name" value="MS1-like_ubiquitin"/>
</dbReference>
<dbReference type="SUPFAM" id="SSF57903">
    <property type="entry name" value="FYVE/PHD zinc finger"/>
    <property type="match status" value="1"/>
</dbReference>
<dbReference type="InterPro" id="IPR011011">
    <property type="entry name" value="Znf_FYVE_PHD"/>
</dbReference>
<accession>A0A834WMP6</accession>
<evidence type="ECO:0000256" key="1">
    <source>
        <dbReference type="ARBA" id="ARBA00022723"/>
    </source>
</evidence>
<protein>
    <submittedName>
        <fullName evidence="7">PHD finger protein</fullName>
    </submittedName>
</protein>
<evidence type="ECO:0000313" key="7">
    <source>
        <dbReference type="EMBL" id="KAF7824931.1"/>
    </source>
</evidence>
<dbReference type="OrthoDB" id="436852at2759"/>
<evidence type="ECO:0000259" key="6">
    <source>
        <dbReference type="SMART" id="SM00249"/>
    </source>
</evidence>
<sequence>MVLNERPSKRMKRRVSADLYDFLTFPANGDHFSDESVGGEPFRKAVQRFLTNHARLTFPPSLFPSLMTWQILYRIGGLVDGPDPSPAMVTLDIVEEDVTRSRSSVYCDQCRVVGWSAHPVCRKRYHFIIRTASNHMEAYQRPCSRCLHLLQLSEERCKFCNNEITADDLEDWVYSQIEDNTHLLHGIVHSNGYGHLLTLNGREGGSKLLSGSDIMGFWDRLCAALGVRKVSVMDLSKKFGLEYRLLHAITNGCSWYGNWGYEFGTGSYALTQDLYQKAVNTLANMPLSNLLFQDRGARSRLQCVISLYQSLAHTELVTIKDLFSFLVTLIRDFRTATRTTSNHLESTGTCSVLCAWTRNDVESVQEALIKVLLASAASGGPKWLSRRALKGAVCRGVPSPELLDYSLKHLGGKSAPNGMIVRSRCNPVSSGVEFRLDAVENAVNANSSYPSEELVISDIKFLFDSIIHPDRMVSYRPNTMRKRVADSARKLLDCKQFVKDYKPGKMVVELPSSIRLWCHVELSDQPKDDPTPPPELIVLPLNATVADLKDEATNAFQEVYAMFKRFQVEELLEYGSIVKDNLTLKFLLGTSGSVRVLGKCPAKHGLNRFRMERGTETWKVDCQCGAKDDDGERMLACDICGVWQHTRCAGIDNSYALPTKFVCLRCITSYRKEAKKMPNPAVAVEEAKSPCKPNTSCREEVVGTDNPAVACKMPVNFGVR</sequence>
<evidence type="ECO:0000256" key="4">
    <source>
        <dbReference type="ARBA" id="ARBA00023015"/>
    </source>
</evidence>
<name>A0A834WMP6_9FABA</name>
<dbReference type="Gene3D" id="3.30.40.10">
    <property type="entry name" value="Zinc/RING finger domain, C3HC4 (zinc finger)"/>
    <property type="match status" value="1"/>
</dbReference>
<dbReference type="PANTHER" id="PTHR46201:SF6">
    <property type="entry name" value="PHD FINGER PLANT-LIKE PROTEIN"/>
    <property type="match status" value="1"/>
</dbReference>
<dbReference type="InterPro" id="IPR059080">
    <property type="entry name" value="WHD_PTC1"/>
</dbReference>
<evidence type="ECO:0000256" key="5">
    <source>
        <dbReference type="ARBA" id="ARBA00023163"/>
    </source>
</evidence>
<dbReference type="Pfam" id="PF25565">
    <property type="entry name" value="Ubiquitin_At1g33420"/>
    <property type="match status" value="1"/>
</dbReference>
<feature type="domain" description="Zinc finger PHD-type" evidence="6">
    <location>
        <begin position="621"/>
        <end position="667"/>
    </location>
</feature>
<reference evidence="7" key="1">
    <citation type="submission" date="2020-09" db="EMBL/GenBank/DDBJ databases">
        <title>Genome-Enabled Discovery of Anthraquinone Biosynthesis in Senna tora.</title>
        <authorList>
            <person name="Kang S.-H."/>
            <person name="Pandey R.P."/>
            <person name="Lee C.-M."/>
            <person name="Sim J.-S."/>
            <person name="Jeong J.-T."/>
            <person name="Choi B.-S."/>
            <person name="Jung M."/>
            <person name="Ginzburg D."/>
            <person name="Zhao K."/>
            <person name="Won S.Y."/>
            <person name="Oh T.-J."/>
            <person name="Yu Y."/>
            <person name="Kim N.-H."/>
            <person name="Lee O.R."/>
            <person name="Lee T.-H."/>
            <person name="Bashyal P."/>
            <person name="Kim T.-S."/>
            <person name="Lee W.-H."/>
            <person name="Kawkins C."/>
            <person name="Kim C.-K."/>
            <person name="Kim J.S."/>
            <person name="Ahn B.O."/>
            <person name="Rhee S.Y."/>
            <person name="Sohng J.K."/>
        </authorList>
    </citation>
    <scope>NUCLEOTIDE SEQUENCE</scope>
    <source>
        <tissue evidence="7">Leaf</tissue>
    </source>
</reference>
<dbReference type="CDD" id="cd15556">
    <property type="entry name" value="PHD_MMD1_like"/>
    <property type="match status" value="1"/>
</dbReference>
<dbReference type="GO" id="GO:0008270">
    <property type="term" value="F:zinc ion binding"/>
    <property type="evidence" value="ECO:0007669"/>
    <property type="project" value="UniProtKB-KW"/>
</dbReference>
<dbReference type="InterPro" id="IPR019786">
    <property type="entry name" value="Zinc_finger_PHD-type_CS"/>
</dbReference>
<dbReference type="InterPro" id="IPR058054">
    <property type="entry name" value="Znf_MS1-like"/>
</dbReference>
<evidence type="ECO:0000256" key="2">
    <source>
        <dbReference type="ARBA" id="ARBA00022771"/>
    </source>
</evidence>
<dbReference type="Pfam" id="PF25874">
    <property type="entry name" value="WHD_plant_repro"/>
    <property type="match status" value="1"/>
</dbReference>
<organism evidence="7 8">
    <name type="scientific">Senna tora</name>
    <dbReference type="NCBI Taxonomy" id="362788"/>
    <lineage>
        <taxon>Eukaryota</taxon>
        <taxon>Viridiplantae</taxon>
        <taxon>Streptophyta</taxon>
        <taxon>Embryophyta</taxon>
        <taxon>Tracheophyta</taxon>
        <taxon>Spermatophyta</taxon>
        <taxon>Magnoliopsida</taxon>
        <taxon>eudicotyledons</taxon>
        <taxon>Gunneridae</taxon>
        <taxon>Pentapetalae</taxon>
        <taxon>rosids</taxon>
        <taxon>fabids</taxon>
        <taxon>Fabales</taxon>
        <taxon>Fabaceae</taxon>
        <taxon>Caesalpinioideae</taxon>
        <taxon>Cassia clade</taxon>
        <taxon>Senna</taxon>
    </lineage>
</organism>
<comment type="caution">
    <text evidence="7">The sequence shown here is derived from an EMBL/GenBank/DDBJ whole genome shotgun (WGS) entry which is preliminary data.</text>
</comment>
<dbReference type="InterPro" id="IPR019787">
    <property type="entry name" value="Znf_PHD-finger"/>
</dbReference>
<evidence type="ECO:0000313" key="8">
    <source>
        <dbReference type="Proteomes" id="UP000634136"/>
    </source>
</evidence>
<evidence type="ECO:0000256" key="3">
    <source>
        <dbReference type="ARBA" id="ARBA00022833"/>
    </source>
</evidence>
<gene>
    <name evidence="7" type="ORF">G2W53_023075</name>
</gene>